<reference evidence="1" key="1">
    <citation type="journal article" date="2023" name="IScience">
        <title>Live-bearing cockroach genome reveals convergent evolutionary mechanisms linked to viviparity in insects and beyond.</title>
        <authorList>
            <person name="Fouks B."/>
            <person name="Harrison M.C."/>
            <person name="Mikhailova A.A."/>
            <person name="Marchal E."/>
            <person name="English S."/>
            <person name="Carruthers M."/>
            <person name="Jennings E.C."/>
            <person name="Chiamaka E.L."/>
            <person name="Frigard R.A."/>
            <person name="Pippel M."/>
            <person name="Attardo G.M."/>
            <person name="Benoit J.B."/>
            <person name="Bornberg-Bauer E."/>
            <person name="Tobe S.S."/>
        </authorList>
    </citation>
    <scope>NUCLEOTIDE SEQUENCE</scope>
    <source>
        <strain evidence="1">Stay&amp;Tobe</strain>
    </source>
</reference>
<dbReference type="Proteomes" id="UP001233999">
    <property type="component" value="Unassembled WGS sequence"/>
</dbReference>
<evidence type="ECO:0000313" key="1">
    <source>
        <dbReference type="EMBL" id="KAJ9584524.1"/>
    </source>
</evidence>
<keyword evidence="2" id="KW-1185">Reference proteome</keyword>
<protein>
    <submittedName>
        <fullName evidence="1">Uncharacterized protein</fullName>
    </submittedName>
</protein>
<proteinExistence type="predicted"/>
<gene>
    <name evidence="1" type="ORF">L9F63_021134</name>
</gene>
<comment type="caution">
    <text evidence="1">The sequence shown here is derived from an EMBL/GenBank/DDBJ whole genome shotgun (WGS) entry which is preliminary data.</text>
</comment>
<dbReference type="AlphaFoldDB" id="A0AAD7ZPJ1"/>
<feature type="non-terminal residue" evidence="1">
    <location>
        <position position="1"/>
    </location>
</feature>
<reference evidence="1" key="2">
    <citation type="submission" date="2023-05" db="EMBL/GenBank/DDBJ databases">
        <authorList>
            <person name="Fouks B."/>
        </authorList>
    </citation>
    <scope>NUCLEOTIDE SEQUENCE</scope>
    <source>
        <strain evidence="1">Stay&amp;Tobe</strain>
        <tissue evidence="1">Testes</tissue>
    </source>
</reference>
<dbReference type="EMBL" id="JASPKZ010007399">
    <property type="protein sequence ID" value="KAJ9584524.1"/>
    <property type="molecule type" value="Genomic_DNA"/>
</dbReference>
<dbReference type="SUPFAM" id="SSF57603">
    <property type="entry name" value="FnI-like domain"/>
    <property type="match status" value="1"/>
</dbReference>
<accession>A0AAD7ZPJ1</accession>
<name>A0AAD7ZPJ1_DIPPU</name>
<evidence type="ECO:0000313" key="2">
    <source>
        <dbReference type="Proteomes" id="UP001233999"/>
    </source>
</evidence>
<sequence>TEPCSIPKIYTEIGCKPIYARGQPNCPISFDCDFLSARNDFQCYYKGKAYTVGQQLDADPDNPCAVSCSCVLYDQGALWDCAVLDCPEYDGGLSYGDQNCYYKYSFDSCCARTKCYSSYDKLDQCQFNGTTYLEGQVIEHTTDPCSTCLCQSGFTGQLGKQFCREKQCSIELYNTQVIRDGCTPVYMENGCCPYDFRCPRDSDVVIGGGLVSGHRCKFGRLTFNIGDLLVSRNECELCSCIMPPFISCINVC</sequence>
<dbReference type="Gene3D" id="2.10.70.10">
    <property type="entry name" value="Complement Module, domain 1"/>
    <property type="match status" value="1"/>
</dbReference>
<organism evidence="1 2">
    <name type="scientific">Diploptera punctata</name>
    <name type="common">Pacific beetle cockroach</name>
    <dbReference type="NCBI Taxonomy" id="6984"/>
    <lineage>
        <taxon>Eukaryota</taxon>
        <taxon>Metazoa</taxon>
        <taxon>Ecdysozoa</taxon>
        <taxon>Arthropoda</taxon>
        <taxon>Hexapoda</taxon>
        <taxon>Insecta</taxon>
        <taxon>Pterygota</taxon>
        <taxon>Neoptera</taxon>
        <taxon>Polyneoptera</taxon>
        <taxon>Dictyoptera</taxon>
        <taxon>Blattodea</taxon>
        <taxon>Blaberoidea</taxon>
        <taxon>Blaberidae</taxon>
        <taxon>Diplopterinae</taxon>
        <taxon>Diploptera</taxon>
    </lineage>
</organism>